<dbReference type="Proteomes" id="UP000297385">
    <property type="component" value="Unassembled WGS sequence"/>
</dbReference>
<dbReference type="RefSeq" id="WP_134465905.1">
    <property type="nucleotide sequence ID" value="NZ_JBHMFL010000022.1"/>
</dbReference>
<evidence type="ECO:0000313" key="2">
    <source>
        <dbReference type="Proteomes" id="UP000297385"/>
    </source>
</evidence>
<dbReference type="GeneID" id="97309342"/>
<evidence type="ECO:0000313" key="1">
    <source>
        <dbReference type="EMBL" id="TFE37376.1"/>
    </source>
</evidence>
<accession>A0A4Y8MIS9</accession>
<protein>
    <submittedName>
        <fullName evidence="1">Uncharacterized protein</fullName>
    </submittedName>
</protein>
<comment type="caution">
    <text evidence="1">The sequence shown here is derived from an EMBL/GenBank/DDBJ whole genome shotgun (WGS) entry which is preliminary data.</text>
</comment>
<reference evidence="1 2" key="1">
    <citation type="submission" date="2019-03" db="EMBL/GenBank/DDBJ databases">
        <title>Complete Genome Sequence of Paraburkholderia dipogonis ICMP 19430T, a Nitrogen-fixing Symbiont of the South African Invasive Legume Dipogon lignosus in New Zealand.</title>
        <authorList>
            <person name="De Meyer S.E."/>
        </authorList>
    </citation>
    <scope>NUCLEOTIDE SEQUENCE [LARGE SCALE GENOMIC DNA]</scope>
    <source>
        <strain evidence="1 2">ICMP 19430</strain>
    </source>
</reference>
<proteinExistence type="predicted"/>
<gene>
    <name evidence="1" type="ORF">E2553_38480</name>
</gene>
<sequence length="62" mass="6899">MLKQLELDSDNLLTEVSARQNNEPPEQKNSRYSALLEGPISSIVCNVPDRPDVQTIAILGYN</sequence>
<name>A0A4Y8MIS9_9BURK</name>
<dbReference type="EMBL" id="SNVI01000005">
    <property type="protein sequence ID" value="TFE37376.1"/>
    <property type="molecule type" value="Genomic_DNA"/>
</dbReference>
<organism evidence="1 2">
    <name type="scientific">Paraburkholderia dipogonis</name>
    <dbReference type="NCBI Taxonomy" id="1211383"/>
    <lineage>
        <taxon>Bacteria</taxon>
        <taxon>Pseudomonadati</taxon>
        <taxon>Pseudomonadota</taxon>
        <taxon>Betaproteobacteria</taxon>
        <taxon>Burkholderiales</taxon>
        <taxon>Burkholderiaceae</taxon>
        <taxon>Paraburkholderia</taxon>
    </lineage>
</organism>
<dbReference type="AlphaFoldDB" id="A0A4Y8MIS9"/>